<dbReference type="InterPro" id="IPR025996">
    <property type="entry name" value="MT1864/Rv1816-like_C"/>
</dbReference>
<dbReference type="Pfam" id="PF00440">
    <property type="entry name" value="TetR_N"/>
    <property type="match status" value="1"/>
</dbReference>
<organism evidence="6 7">
    <name type="scientific">Raineyella antarctica</name>
    <dbReference type="NCBI Taxonomy" id="1577474"/>
    <lineage>
        <taxon>Bacteria</taxon>
        <taxon>Bacillati</taxon>
        <taxon>Actinomycetota</taxon>
        <taxon>Actinomycetes</taxon>
        <taxon>Propionibacteriales</taxon>
        <taxon>Propionibacteriaceae</taxon>
        <taxon>Raineyella</taxon>
    </lineage>
</organism>
<gene>
    <name evidence="6" type="ORF">GA0111570_103157</name>
</gene>
<dbReference type="InterPro" id="IPR009057">
    <property type="entry name" value="Homeodomain-like_sf"/>
</dbReference>
<name>A0A1G6GFY9_9ACTN</name>
<evidence type="ECO:0000256" key="2">
    <source>
        <dbReference type="ARBA" id="ARBA00023125"/>
    </source>
</evidence>
<evidence type="ECO:0000313" key="7">
    <source>
        <dbReference type="Proteomes" id="UP000199086"/>
    </source>
</evidence>
<evidence type="ECO:0000256" key="3">
    <source>
        <dbReference type="ARBA" id="ARBA00023163"/>
    </source>
</evidence>
<dbReference type="PANTHER" id="PTHR30055:SF209">
    <property type="entry name" value="POSSIBLE TRANSCRIPTIONAL REGULATORY PROTEIN (PROBABLY TETR-FAMILY)"/>
    <property type="match status" value="1"/>
</dbReference>
<keyword evidence="1" id="KW-0805">Transcription regulation</keyword>
<accession>A0A1G6GFY9</accession>
<sequence>MGRPRQHDEKVAEALLDAAESRVAAEGVDSLSLRAVAAGADTTTRAVYTLFGSKDALVGALGVRAMRLLEAEALTMTPTADPAADLVEAGLGFRRFALGRPALFSVAFHRASAKAWPPFREVSVDTFSHLQQRFEPLAAQGLLGDRTIPEAALQFDALCEGLAWVELRGNRLTPDPETFWRRSIAALVAGFLQAA</sequence>
<reference evidence="6 7" key="1">
    <citation type="submission" date="2016-06" db="EMBL/GenBank/DDBJ databases">
        <authorList>
            <person name="Olsen C.W."/>
            <person name="Carey S."/>
            <person name="Hinshaw L."/>
            <person name="Karasin A.I."/>
        </authorList>
    </citation>
    <scope>NUCLEOTIDE SEQUENCE [LARGE SCALE GENOMIC DNA]</scope>
    <source>
        <strain evidence="6 7">LZ-22</strain>
    </source>
</reference>
<dbReference type="InterPro" id="IPR036271">
    <property type="entry name" value="Tet_transcr_reg_TetR-rel_C_sf"/>
</dbReference>
<dbReference type="OrthoDB" id="4709966at2"/>
<protein>
    <submittedName>
        <fullName evidence="6">DNA-binding transcriptional regulator, AcrR family</fullName>
    </submittedName>
</protein>
<keyword evidence="2 4" id="KW-0238">DNA-binding</keyword>
<evidence type="ECO:0000256" key="4">
    <source>
        <dbReference type="PROSITE-ProRule" id="PRU00335"/>
    </source>
</evidence>
<dbReference type="PROSITE" id="PS50977">
    <property type="entry name" value="HTH_TETR_2"/>
    <property type="match status" value="1"/>
</dbReference>
<dbReference type="InterPro" id="IPR050109">
    <property type="entry name" value="HTH-type_TetR-like_transc_reg"/>
</dbReference>
<dbReference type="PANTHER" id="PTHR30055">
    <property type="entry name" value="HTH-TYPE TRANSCRIPTIONAL REGULATOR RUTR"/>
    <property type="match status" value="1"/>
</dbReference>
<evidence type="ECO:0000313" key="6">
    <source>
        <dbReference type="EMBL" id="SDB80884.1"/>
    </source>
</evidence>
<dbReference type="InterPro" id="IPR001647">
    <property type="entry name" value="HTH_TetR"/>
</dbReference>
<feature type="DNA-binding region" description="H-T-H motif" evidence="4">
    <location>
        <begin position="32"/>
        <end position="51"/>
    </location>
</feature>
<dbReference type="Gene3D" id="1.10.357.10">
    <property type="entry name" value="Tetracycline Repressor, domain 2"/>
    <property type="match status" value="1"/>
</dbReference>
<evidence type="ECO:0000256" key="1">
    <source>
        <dbReference type="ARBA" id="ARBA00023015"/>
    </source>
</evidence>
<dbReference type="SUPFAM" id="SSF48498">
    <property type="entry name" value="Tetracyclin repressor-like, C-terminal domain"/>
    <property type="match status" value="1"/>
</dbReference>
<proteinExistence type="predicted"/>
<keyword evidence="3" id="KW-0804">Transcription</keyword>
<dbReference type="GO" id="GO:0003700">
    <property type="term" value="F:DNA-binding transcription factor activity"/>
    <property type="evidence" value="ECO:0007669"/>
    <property type="project" value="TreeGrafter"/>
</dbReference>
<feature type="domain" description="HTH tetR-type" evidence="5">
    <location>
        <begin position="9"/>
        <end position="69"/>
    </location>
</feature>
<dbReference type="GO" id="GO:0000976">
    <property type="term" value="F:transcription cis-regulatory region binding"/>
    <property type="evidence" value="ECO:0007669"/>
    <property type="project" value="TreeGrafter"/>
</dbReference>
<dbReference type="Pfam" id="PF13305">
    <property type="entry name" value="TetR_C_33"/>
    <property type="match status" value="1"/>
</dbReference>
<dbReference type="EMBL" id="FMYF01000003">
    <property type="protein sequence ID" value="SDB80884.1"/>
    <property type="molecule type" value="Genomic_DNA"/>
</dbReference>
<dbReference type="AlphaFoldDB" id="A0A1G6GFY9"/>
<dbReference type="RefSeq" id="WP_092607580.1">
    <property type="nucleotide sequence ID" value="NZ_FMYF01000003.1"/>
</dbReference>
<dbReference type="SUPFAM" id="SSF46689">
    <property type="entry name" value="Homeodomain-like"/>
    <property type="match status" value="1"/>
</dbReference>
<dbReference type="Proteomes" id="UP000199086">
    <property type="component" value="Unassembled WGS sequence"/>
</dbReference>
<keyword evidence="7" id="KW-1185">Reference proteome</keyword>
<dbReference type="STRING" id="1577474.GA0111570_103157"/>
<evidence type="ECO:0000259" key="5">
    <source>
        <dbReference type="PROSITE" id="PS50977"/>
    </source>
</evidence>